<feature type="domain" description="TFIIS central" evidence="8">
    <location>
        <begin position="272"/>
        <end position="393"/>
    </location>
</feature>
<evidence type="ECO:0000256" key="7">
    <source>
        <dbReference type="SAM" id="MobiDB-lite"/>
    </source>
</evidence>
<dbReference type="InterPro" id="IPR003618">
    <property type="entry name" value="TFIIS_cen_dom"/>
</dbReference>
<feature type="compositionally biased region" description="Basic and acidic residues" evidence="7">
    <location>
        <begin position="231"/>
        <end position="246"/>
    </location>
</feature>
<dbReference type="InterPro" id="IPR019786">
    <property type="entry name" value="Zinc_finger_PHD-type_CS"/>
</dbReference>
<dbReference type="Proteomes" id="UP000799437">
    <property type="component" value="Unassembled WGS sequence"/>
</dbReference>
<dbReference type="Pfam" id="PF07744">
    <property type="entry name" value="SPOC"/>
    <property type="match status" value="1"/>
</dbReference>
<evidence type="ECO:0000256" key="3">
    <source>
        <dbReference type="ARBA" id="ARBA00021616"/>
    </source>
</evidence>
<comment type="similarity">
    <text evidence="2">Belongs to the BYE1 family.</text>
</comment>
<evidence type="ECO:0000313" key="10">
    <source>
        <dbReference type="Proteomes" id="UP000799437"/>
    </source>
</evidence>
<feature type="compositionally biased region" description="Acidic residues" evidence="7">
    <location>
        <begin position="51"/>
        <end position="65"/>
    </location>
</feature>
<dbReference type="InterPro" id="IPR055499">
    <property type="entry name" value="DUF7071"/>
</dbReference>
<evidence type="ECO:0000256" key="4">
    <source>
        <dbReference type="ARBA" id="ARBA00022723"/>
    </source>
</evidence>
<dbReference type="Pfam" id="PF07500">
    <property type="entry name" value="TFIIS_M"/>
    <property type="match status" value="1"/>
</dbReference>
<dbReference type="PANTHER" id="PTHR11477">
    <property type="entry name" value="TRANSCRIPTION FACTOR S-II ZINC FINGER DOMAIN-CONTAINING PROTEIN"/>
    <property type="match status" value="1"/>
</dbReference>
<dbReference type="GO" id="GO:0005634">
    <property type="term" value="C:nucleus"/>
    <property type="evidence" value="ECO:0007669"/>
    <property type="project" value="TreeGrafter"/>
</dbReference>
<accession>A0A6A6WC67</accession>
<feature type="compositionally biased region" description="Basic residues" evidence="7">
    <location>
        <begin position="151"/>
        <end position="160"/>
    </location>
</feature>
<evidence type="ECO:0000313" key="9">
    <source>
        <dbReference type="EMBL" id="KAF2760432.1"/>
    </source>
</evidence>
<name>A0A6A6WC67_9PEZI</name>
<proteinExistence type="inferred from homology"/>
<dbReference type="GO" id="GO:0031564">
    <property type="term" value="P:transcription antitermination"/>
    <property type="evidence" value="ECO:0007669"/>
    <property type="project" value="TreeGrafter"/>
</dbReference>
<feature type="region of interest" description="Disordered" evidence="7">
    <location>
        <begin position="1"/>
        <end position="71"/>
    </location>
</feature>
<reference evidence="9" key="1">
    <citation type="journal article" date="2020" name="Stud. Mycol.">
        <title>101 Dothideomycetes genomes: a test case for predicting lifestyles and emergence of pathogens.</title>
        <authorList>
            <person name="Haridas S."/>
            <person name="Albert R."/>
            <person name="Binder M."/>
            <person name="Bloem J."/>
            <person name="Labutti K."/>
            <person name="Salamov A."/>
            <person name="Andreopoulos B."/>
            <person name="Baker S."/>
            <person name="Barry K."/>
            <person name="Bills G."/>
            <person name="Bluhm B."/>
            <person name="Cannon C."/>
            <person name="Castanera R."/>
            <person name="Culley D."/>
            <person name="Daum C."/>
            <person name="Ezra D."/>
            <person name="Gonzalez J."/>
            <person name="Henrissat B."/>
            <person name="Kuo A."/>
            <person name="Liang C."/>
            <person name="Lipzen A."/>
            <person name="Lutzoni F."/>
            <person name="Magnuson J."/>
            <person name="Mondo S."/>
            <person name="Nolan M."/>
            <person name="Ohm R."/>
            <person name="Pangilinan J."/>
            <person name="Park H.-J."/>
            <person name="Ramirez L."/>
            <person name="Alfaro M."/>
            <person name="Sun H."/>
            <person name="Tritt A."/>
            <person name="Yoshinaga Y."/>
            <person name="Zwiers L.-H."/>
            <person name="Turgeon B."/>
            <person name="Goodwin S."/>
            <person name="Spatafora J."/>
            <person name="Crous P."/>
            <person name="Grigoriev I."/>
        </authorList>
    </citation>
    <scope>NUCLEOTIDE SEQUENCE</scope>
    <source>
        <strain evidence="9">CBS 121739</strain>
    </source>
</reference>
<keyword evidence="5" id="KW-0863">Zinc-finger</keyword>
<dbReference type="SMART" id="SM00249">
    <property type="entry name" value="PHD"/>
    <property type="match status" value="1"/>
</dbReference>
<dbReference type="SUPFAM" id="SSF57903">
    <property type="entry name" value="FYVE/PHD zinc finger"/>
    <property type="match status" value="1"/>
</dbReference>
<dbReference type="GO" id="GO:0031440">
    <property type="term" value="P:regulation of mRNA 3'-end processing"/>
    <property type="evidence" value="ECO:0007669"/>
    <property type="project" value="TreeGrafter"/>
</dbReference>
<feature type="region of interest" description="Disordered" evidence="7">
    <location>
        <begin position="150"/>
        <end position="262"/>
    </location>
</feature>
<dbReference type="AlphaFoldDB" id="A0A6A6WC67"/>
<dbReference type="Gene3D" id="1.10.472.30">
    <property type="entry name" value="Transcription elongation factor S-II, central domain"/>
    <property type="match status" value="1"/>
</dbReference>
<feature type="compositionally biased region" description="Basic residues" evidence="7">
    <location>
        <begin position="33"/>
        <end position="45"/>
    </location>
</feature>
<dbReference type="PROSITE" id="PS01359">
    <property type="entry name" value="ZF_PHD_1"/>
    <property type="match status" value="1"/>
</dbReference>
<keyword evidence="6" id="KW-0862">Zinc</keyword>
<feature type="compositionally biased region" description="Low complexity" evidence="7">
    <location>
        <begin position="190"/>
        <end position="209"/>
    </location>
</feature>
<dbReference type="Pfam" id="PF23257">
    <property type="entry name" value="DUF7071"/>
    <property type="match status" value="1"/>
</dbReference>
<dbReference type="GO" id="GO:0000977">
    <property type="term" value="F:RNA polymerase II transcription regulatory region sequence-specific DNA binding"/>
    <property type="evidence" value="ECO:0007669"/>
    <property type="project" value="TreeGrafter"/>
</dbReference>
<keyword evidence="10" id="KW-1185">Reference proteome</keyword>
<dbReference type="GO" id="GO:0001139">
    <property type="term" value="F:RNA polymerase II complex recruiting activity"/>
    <property type="evidence" value="ECO:0007669"/>
    <property type="project" value="TreeGrafter"/>
</dbReference>
<dbReference type="PANTHER" id="PTHR11477:SF11">
    <property type="entry name" value="TRANSCRIPTION FACTOR BYE1"/>
    <property type="match status" value="1"/>
</dbReference>
<dbReference type="InterPro" id="IPR011011">
    <property type="entry name" value="Znf_FYVE_PHD"/>
</dbReference>
<dbReference type="GO" id="GO:0006368">
    <property type="term" value="P:transcription elongation by RNA polymerase II"/>
    <property type="evidence" value="ECO:0007669"/>
    <property type="project" value="TreeGrafter"/>
</dbReference>
<evidence type="ECO:0000256" key="6">
    <source>
        <dbReference type="ARBA" id="ARBA00022833"/>
    </source>
</evidence>
<dbReference type="InterPro" id="IPR001965">
    <property type="entry name" value="Znf_PHD"/>
</dbReference>
<feature type="region of interest" description="Disordered" evidence="7">
    <location>
        <begin position="696"/>
        <end position="727"/>
    </location>
</feature>
<dbReference type="GO" id="GO:0006362">
    <property type="term" value="P:transcription elongation by RNA polymerase I"/>
    <property type="evidence" value="ECO:0007669"/>
    <property type="project" value="TreeGrafter"/>
</dbReference>
<evidence type="ECO:0000259" key="8">
    <source>
        <dbReference type="PROSITE" id="PS51321"/>
    </source>
</evidence>
<dbReference type="GO" id="GO:0008270">
    <property type="term" value="F:zinc ion binding"/>
    <property type="evidence" value="ECO:0007669"/>
    <property type="project" value="UniProtKB-KW"/>
</dbReference>
<dbReference type="InterPro" id="IPR036575">
    <property type="entry name" value="TFIIS_cen_dom_sf"/>
</dbReference>
<feature type="region of interest" description="Disordered" evidence="7">
    <location>
        <begin position="478"/>
        <end position="514"/>
    </location>
</feature>
<organism evidence="9 10">
    <name type="scientific">Pseudovirgaria hyperparasitica</name>
    <dbReference type="NCBI Taxonomy" id="470096"/>
    <lineage>
        <taxon>Eukaryota</taxon>
        <taxon>Fungi</taxon>
        <taxon>Dikarya</taxon>
        <taxon>Ascomycota</taxon>
        <taxon>Pezizomycotina</taxon>
        <taxon>Dothideomycetes</taxon>
        <taxon>Dothideomycetes incertae sedis</taxon>
        <taxon>Acrospermales</taxon>
        <taxon>Acrospermaceae</taxon>
        <taxon>Pseudovirgaria</taxon>
    </lineage>
</organism>
<dbReference type="Pfam" id="PF00628">
    <property type="entry name" value="PHD"/>
    <property type="match status" value="1"/>
</dbReference>
<dbReference type="Gene3D" id="3.30.40.10">
    <property type="entry name" value="Zinc/RING finger domain, C3HC4 (zinc finger)"/>
    <property type="match status" value="1"/>
</dbReference>
<dbReference type="CDD" id="cd21538">
    <property type="entry name" value="SPOC_TFIIS"/>
    <property type="match status" value="1"/>
</dbReference>
<dbReference type="RefSeq" id="XP_033602883.1">
    <property type="nucleotide sequence ID" value="XM_033743585.1"/>
</dbReference>
<dbReference type="EMBL" id="ML996568">
    <property type="protein sequence ID" value="KAF2760432.1"/>
    <property type="molecule type" value="Genomic_DNA"/>
</dbReference>
<feature type="compositionally biased region" description="Polar residues" evidence="7">
    <location>
        <begin position="247"/>
        <end position="260"/>
    </location>
</feature>
<comment type="function">
    <text evidence="1">Negative regulator of transcription elongation.</text>
</comment>
<gene>
    <name evidence="9" type="ORF">EJ05DRAFT_474305</name>
</gene>
<dbReference type="InterPro" id="IPR019787">
    <property type="entry name" value="Znf_PHD-finger"/>
</dbReference>
<dbReference type="GeneID" id="54484639"/>
<dbReference type="InterPro" id="IPR013083">
    <property type="entry name" value="Znf_RING/FYVE/PHD"/>
</dbReference>
<sequence>MADEPRRSGRATKGQHTKLDEEEKATAIPAKSKGGKKGKKIKGKNLKAEEVVEEEEEEEEGDDEGANGPDDFVRCICGATKEEDDDEGMQWVACDTCGAWQHQDCMMLDTQPWPAERDYYCEQCKPEAHKGLLAAIDRGERPWEHIARLAPKTKGKKKGAKAANSKARLSEAASAKAEDIGTPKPGKTSAKGTPVPPAKATTPAAANGASRSTSAPKTSVEAPAQSKRKRASDVKDAGPTEKRLKSETQSTNASTYSINSLPGPRQKLIKPLSDIIQKQVGDLVQTRKINLPPGLTNASYSDGIALQIDHALAAVQGDLEGKDSAYFQQWQSLKFNMSNNMDILYKLLTQEYSPEVLAQMSSEDMLNEERKKENAALREAAEKQSVMIHEDGPRIRKTHKGDEYIGGEEVQRQKSPLPPPIHRDNDVVDERTGVDSGIVEQTVGDRQALTVDTGALPGSPRAARQASGTFDINNVYSKIGSPNDINRRPSEAFRRQSSAVTPATPTPPTKDEDIDRLLRVDEPTESDYTNNPDIKWVGNVVMAPIHNYHACGRHIAGADLGQKLDWKQVIPETPEIRGRIDPTRANDYIASLRTSNCTDVSVINLTPVDNESFEQKDKICSYFLDRDRWGVVHNAPRDKDPDSPVRDLYIIPVKADAMQLPLFMDMLEHCTISAPPEENLLLLCIIARTATPTVSADATPMDAPSATPTHAASLPPSGVGSLTGPMPTPQYSPMVGQTPGAPVSFGTPTPTPLAHIGPVGSASALNILGTLFTTTVAQKILAADPSPAEDMLRNLKQIMESYPETREDMSKLMEHVQNHKGRA</sequence>
<dbReference type="SMART" id="SM00510">
    <property type="entry name" value="TFS2M"/>
    <property type="match status" value="1"/>
</dbReference>
<keyword evidence="4" id="KW-0479">Metal-binding</keyword>
<evidence type="ECO:0000256" key="5">
    <source>
        <dbReference type="ARBA" id="ARBA00022771"/>
    </source>
</evidence>
<feature type="compositionally biased region" description="Basic and acidic residues" evidence="7">
    <location>
        <begin position="485"/>
        <end position="494"/>
    </location>
</feature>
<dbReference type="OrthoDB" id="79252at2759"/>
<dbReference type="SUPFAM" id="SSF46942">
    <property type="entry name" value="Elongation factor TFIIS domain 2"/>
    <property type="match status" value="1"/>
</dbReference>
<evidence type="ECO:0000256" key="2">
    <source>
        <dbReference type="ARBA" id="ARBA00011050"/>
    </source>
</evidence>
<protein>
    <recommendedName>
        <fullName evidence="3">Transcription factor BYE1</fullName>
    </recommendedName>
</protein>
<evidence type="ECO:0000256" key="1">
    <source>
        <dbReference type="ARBA" id="ARBA00002311"/>
    </source>
</evidence>
<dbReference type="InterPro" id="IPR012921">
    <property type="entry name" value="SPOC_C"/>
</dbReference>
<dbReference type="PROSITE" id="PS51321">
    <property type="entry name" value="TFIIS_CENTRAL"/>
    <property type="match status" value="1"/>
</dbReference>